<evidence type="ECO:0000313" key="6">
    <source>
        <dbReference type="Proteomes" id="UP000250136"/>
    </source>
</evidence>
<dbReference type="KEGG" id="ttd:A3L14_05290"/>
<reference evidence="3 5" key="3">
    <citation type="submission" date="2016-10" db="EMBL/GenBank/DDBJ databases">
        <authorList>
            <person name="de Groot N.N."/>
        </authorList>
    </citation>
    <scope>NUCLEOTIDE SEQUENCE [LARGE SCALE GENOMIC DNA]</scope>
    <source>
        <strain evidence="3 5">OGL-20</strain>
    </source>
</reference>
<reference evidence="2 4" key="1">
    <citation type="submission" date="2015-08" db="EMBL/GenBank/DDBJ databases">
        <title>Thermococcus thioreducens DSM 14981 genome sequencing.</title>
        <authorList>
            <person name="Hong S.-J."/>
            <person name="Kim M.-C."/>
            <person name="Shin J.-H."/>
        </authorList>
    </citation>
    <scope>NUCLEOTIDE SEQUENCE [LARGE SCALE GENOMIC DNA]</scope>
    <source>
        <strain evidence="2 4">DSM 14981</strain>
    </source>
</reference>
<keyword evidence="6" id="KW-1185">Reference proteome</keyword>
<dbReference type="EMBL" id="CP015105">
    <property type="protein sequence ID" value="ASJ12339.1"/>
    <property type="molecule type" value="Genomic_DNA"/>
</dbReference>
<dbReference type="EMBL" id="FOIW01000001">
    <property type="protein sequence ID" value="SEV92568.1"/>
    <property type="molecule type" value="Genomic_DNA"/>
</dbReference>
<name>A0A0Q2RGA9_9EURY</name>
<dbReference type="Proteomes" id="UP000182125">
    <property type="component" value="Unassembled WGS sequence"/>
</dbReference>
<dbReference type="STRING" id="277988.SAMN05216170_0903"/>
<dbReference type="AlphaFoldDB" id="A0A0Q2RGA9"/>
<dbReference type="RefSeq" id="WP_055428726.1">
    <property type="nucleotide sequence ID" value="NZ_CP015105.1"/>
</dbReference>
<evidence type="ECO:0000313" key="5">
    <source>
        <dbReference type="Proteomes" id="UP000182125"/>
    </source>
</evidence>
<dbReference type="EMBL" id="LIXN01000003">
    <property type="protein sequence ID" value="KQH83070.1"/>
    <property type="molecule type" value="Genomic_DNA"/>
</dbReference>
<dbReference type="Proteomes" id="UP000250136">
    <property type="component" value="Chromosome"/>
</dbReference>
<organism evidence="2 4">
    <name type="scientific">Thermococcus thioreducens</name>
    <dbReference type="NCBI Taxonomy" id="277988"/>
    <lineage>
        <taxon>Archaea</taxon>
        <taxon>Methanobacteriati</taxon>
        <taxon>Methanobacteriota</taxon>
        <taxon>Thermococci</taxon>
        <taxon>Thermococcales</taxon>
        <taxon>Thermococcaceae</taxon>
        <taxon>Thermococcus</taxon>
    </lineage>
</organism>
<sequence length="85" mass="9322">MGCGMAVDANRVIAGGVLIFVEPEEFRKFLELKKRPLLIVGETGGFRKTKLTMTTYDGALIITRGEVEVPKNAILVRTENLSLGK</sequence>
<evidence type="ECO:0000313" key="4">
    <source>
        <dbReference type="Proteomes" id="UP000051862"/>
    </source>
</evidence>
<protein>
    <submittedName>
        <fullName evidence="2">Uncharacterized protein</fullName>
    </submittedName>
</protein>
<gene>
    <name evidence="1" type="ORF">A3L14_05290</name>
    <name evidence="2" type="ORF">AMR53_02285</name>
    <name evidence="3" type="ORF">SAMN05216170_0903</name>
</gene>
<dbReference type="Proteomes" id="UP000051862">
    <property type="component" value="Unassembled WGS sequence"/>
</dbReference>
<reference evidence="1 6" key="2">
    <citation type="submission" date="2016-04" db="EMBL/GenBank/DDBJ databases">
        <title>Complete genome sequence of Thermococcus thioreducens type strain OGL-20P.</title>
        <authorList>
            <person name="Oger P.M."/>
        </authorList>
    </citation>
    <scope>NUCLEOTIDE SEQUENCE [LARGE SCALE GENOMIC DNA]</scope>
    <source>
        <strain evidence="1 6">OGL-20P</strain>
    </source>
</reference>
<dbReference type="PATRIC" id="fig|277988.4.peg.482"/>
<dbReference type="GeneID" id="33333815"/>
<evidence type="ECO:0000313" key="2">
    <source>
        <dbReference type="EMBL" id="KQH83070.1"/>
    </source>
</evidence>
<dbReference type="OrthoDB" id="98622at2157"/>
<accession>A0A0Q2RGA9</accession>
<evidence type="ECO:0000313" key="3">
    <source>
        <dbReference type="EMBL" id="SEV92568.1"/>
    </source>
</evidence>
<proteinExistence type="predicted"/>
<evidence type="ECO:0000313" key="1">
    <source>
        <dbReference type="EMBL" id="ASJ12339.1"/>
    </source>
</evidence>